<proteinExistence type="predicted"/>
<reference evidence="2" key="1">
    <citation type="submission" date="2018-01" db="EMBL/GenBank/DDBJ databases">
        <authorList>
            <person name="Gaut B.S."/>
            <person name="Morton B.R."/>
            <person name="Clegg M.T."/>
            <person name="Duvall M.R."/>
        </authorList>
    </citation>
    <scope>NUCLEOTIDE SEQUENCE [LARGE SCALE GENOMIC DNA]</scope>
</reference>
<name>A0A375CSJ8_9BURK</name>
<protein>
    <submittedName>
        <fullName evidence="1">Uncharacterized protein</fullName>
    </submittedName>
</protein>
<organism evidence="1 2">
    <name type="scientific">Cupriavidus taiwanensis</name>
    <dbReference type="NCBI Taxonomy" id="164546"/>
    <lineage>
        <taxon>Bacteria</taxon>
        <taxon>Pseudomonadati</taxon>
        <taxon>Pseudomonadota</taxon>
        <taxon>Betaproteobacteria</taxon>
        <taxon>Burkholderiales</taxon>
        <taxon>Burkholderiaceae</taxon>
        <taxon>Cupriavidus</taxon>
    </lineage>
</organism>
<evidence type="ECO:0000313" key="1">
    <source>
        <dbReference type="EMBL" id="SOY78376.1"/>
    </source>
</evidence>
<dbReference type="EMBL" id="OFSN01000069">
    <property type="protein sequence ID" value="SOY78376.1"/>
    <property type="molecule type" value="Genomic_DNA"/>
</dbReference>
<gene>
    <name evidence="1" type="ORF">CBM2586_U30006</name>
</gene>
<dbReference type="AlphaFoldDB" id="A0A375CSJ8"/>
<accession>A0A375CSJ8</accession>
<dbReference type="Proteomes" id="UP000257016">
    <property type="component" value="Unassembled WGS sequence"/>
</dbReference>
<sequence>MTHVFFCVSKNVSVSCAYTQGKREQFSGFNRTLDAINNVFRKFSAFHDETGRLNVDGMNIISNDGSNKLNRSRKARVSYKVQRTINASLNAATSTRAVSSNPNFVTRQKIEIIFG</sequence>
<comment type="caution">
    <text evidence="1">The sequence shown here is derived from an EMBL/GenBank/DDBJ whole genome shotgun (WGS) entry which is preliminary data.</text>
</comment>
<evidence type="ECO:0000313" key="2">
    <source>
        <dbReference type="Proteomes" id="UP000257016"/>
    </source>
</evidence>